<organism evidence="1 2">
    <name type="scientific">Nonomuraea purpurea</name>
    <dbReference type="NCBI Taxonomy" id="1849276"/>
    <lineage>
        <taxon>Bacteria</taxon>
        <taxon>Bacillati</taxon>
        <taxon>Actinomycetota</taxon>
        <taxon>Actinomycetes</taxon>
        <taxon>Streptosporangiales</taxon>
        <taxon>Streptosporangiaceae</taxon>
        <taxon>Nonomuraea</taxon>
    </lineage>
</organism>
<evidence type="ECO:0000313" key="1">
    <source>
        <dbReference type="EMBL" id="MFC4015729.1"/>
    </source>
</evidence>
<sequence length="157" mass="17908">MVPDARKLARTAGERAHVLAMATLRAAGARQAGFDELAIDCAERIRASLAQPQRAPGDWSIELPIGCACELCDVLGTFLRHPERRALDWPLAKDRRRHVHARIDDAELPVRHETRRQGRPYTLVLTKTETLFERERLARERHESDLAWLADDWKVST</sequence>
<dbReference type="RefSeq" id="WP_379535536.1">
    <property type="nucleotide sequence ID" value="NZ_JBHSBI010000049.1"/>
</dbReference>
<evidence type="ECO:0000313" key="2">
    <source>
        <dbReference type="Proteomes" id="UP001595851"/>
    </source>
</evidence>
<protein>
    <submittedName>
        <fullName evidence="1">Uncharacterized protein</fullName>
    </submittedName>
</protein>
<gene>
    <name evidence="1" type="ORF">ACFOY2_51555</name>
</gene>
<name>A0ABV8GRS2_9ACTN</name>
<proteinExistence type="predicted"/>
<accession>A0ABV8GRS2</accession>
<comment type="caution">
    <text evidence="1">The sequence shown here is derived from an EMBL/GenBank/DDBJ whole genome shotgun (WGS) entry which is preliminary data.</text>
</comment>
<reference evidence="2" key="1">
    <citation type="journal article" date="2019" name="Int. J. Syst. Evol. Microbiol.">
        <title>The Global Catalogue of Microorganisms (GCM) 10K type strain sequencing project: providing services to taxonomists for standard genome sequencing and annotation.</title>
        <authorList>
            <consortium name="The Broad Institute Genomics Platform"/>
            <consortium name="The Broad Institute Genome Sequencing Center for Infectious Disease"/>
            <person name="Wu L."/>
            <person name="Ma J."/>
        </authorList>
    </citation>
    <scope>NUCLEOTIDE SEQUENCE [LARGE SCALE GENOMIC DNA]</scope>
    <source>
        <strain evidence="2">TBRC 1276</strain>
    </source>
</reference>
<dbReference type="Proteomes" id="UP001595851">
    <property type="component" value="Unassembled WGS sequence"/>
</dbReference>
<keyword evidence="2" id="KW-1185">Reference proteome</keyword>
<dbReference type="EMBL" id="JBHSBI010000049">
    <property type="protein sequence ID" value="MFC4015729.1"/>
    <property type="molecule type" value="Genomic_DNA"/>
</dbReference>